<keyword evidence="7" id="KW-1185">Reference proteome</keyword>
<dbReference type="InterPro" id="IPR050416">
    <property type="entry name" value="FAD-linked_Oxidoreductase"/>
</dbReference>
<keyword evidence="2" id="KW-0285">Flavoprotein</keyword>
<dbReference type="GO" id="GO:0071949">
    <property type="term" value="F:FAD binding"/>
    <property type="evidence" value="ECO:0007669"/>
    <property type="project" value="InterPro"/>
</dbReference>
<comment type="similarity">
    <text evidence="1">Belongs to the oxygen-dependent FAD-linked oxidoreductase family.</text>
</comment>
<accession>A0AAE1LWP3</accession>
<dbReference type="Proteomes" id="UP001273209">
    <property type="component" value="Unassembled WGS sequence"/>
</dbReference>
<evidence type="ECO:0000256" key="2">
    <source>
        <dbReference type="ARBA" id="ARBA00022630"/>
    </source>
</evidence>
<dbReference type="InterPro" id="IPR016169">
    <property type="entry name" value="FAD-bd_PCMH_sub2"/>
</dbReference>
<dbReference type="AlphaFoldDB" id="A0AAE1LWP3"/>
<evidence type="ECO:0000313" key="6">
    <source>
        <dbReference type="EMBL" id="KAK4062461.1"/>
    </source>
</evidence>
<dbReference type="PANTHER" id="PTHR42973">
    <property type="entry name" value="BINDING OXIDOREDUCTASE, PUTATIVE (AFU_ORTHOLOGUE AFUA_1G17690)-RELATED"/>
    <property type="match status" value="1"/>
</dbReference>
<dbReference type="Gene3D" id="3.40.462.20">
    <property type="match status" value="1"/>
</dbReference>
<dbReference type="PANTHER" id="PTHR42973:SF53">
    <property type="entry name" value="FAD-BINDING PCMH-TYPE DOMAIN-CONTAINING PROTEIN-RELATED"/>
    <property type="match status" value="1"/>
</dbReference>
<evidence type="ECO:0000313" key="7">
    <source>
        <dbReference type="Proteomes" id="UP001273209"/>
    </source>
</evidence>
<dbReference type="InterPro" id="IPR016166">
    <property type="entry name" value="FAD-bd_PCMH"/>
</dbReference>
<dbReference type="SUPFAM" id="SSF56176">
    <property type="entry name" value="FAD-binding/transporter-associated domain-like"/>
    <property type="match status" value="1"/>
</dbReference>
<protein>
    <submittedName>
        <fullName evidence="6">CAZyme family AA7</fullName>
    </submittedName>
</protein>
<dbReference type="InterPro" id="IPR016167">
    <property type="entry name" value="FAD-bd_PCMH_sub1"/>
</dbReference>
<dbReference type="Gene3D" id="3.30.43.10">
    <property type="entry name" value="Uridine Diphospho-n-acetylenolpyruvylglucosamine Reductase, domain 2"/>
    <property type="match status" value="1"/>
</dbReference>
<evidence type="ECO:0000259" key="5">
    <source>
        <dbReference type="PROSITE" id="PS51387"/>
    </source>
</evidence>
<dbReference type="Pfam" id="PF01565">
    <property type="entry name" value="FAD_binding_4"/>
    <property type="match status" value="1"/>
</dbReference>
<reference evidence="6" key="1">
    <citation type="submission" date="2023-11" db="EMBL/GenBank/DDBJ databases">
        <title>The genome sequences of three competitors of mushroom-forming fungi.</title>
        <authorList>
            <person name="Beijen E."/>
            <person name="Ohm R.A."/>
        </authorList>
    </citation>
    <scope>NUCLEOTIDE SEQUENCE</scope>
    <source>
        <strain evidence="6">CBS 100526</strain>
    </source>
</reference>
<dbReference type="InterPro" id="IPR036318">
    <property type="entry name" value="FAD-bd_PCMH-like_sf"/>
</dbReference>
<dbReference type="Gene3D" id="3.30.465.10">
    <property type="match status" value="1"/>
</dbReference>
<dbReference type="RefSeq" id="XP_062751055.1">
    <property type="nucleotide sequence ID" value="XM_062904961.1"/>
</dbReference>
<keyword evidence="3" id="KW-0274">FAD</keyword>
<comment type="caution">
    <text evidence="6">The sequence shown here is derived from an EMBL/GenBank/DDBJ whole genome shotgun (WGS) entry which is preliminary data.</text>
</comment>
<sequence length="490" mass="53508">MTISPQADCLFEAGLKSDQVFTASDAGFSARQSSYWSRSAQSLQPACIVQPRSAQEVATVVRALVTARIPFAVRSGGHMTWAGSNNIGADGVTIDLEHLNWVKPVVDEKEGSAVDIGPGNRWGAVYAQLEKHQLTVAGGREGNVGVAGLLLGGGMAFFTARHGLACDNVVEYEIVLGDGRIVRSREDGEHADLFRALKGGGCNFGIVTNFRMRALRSGPVWAGMTVHPKEAIPEAITALKEFTDNVPADVDSNLLCFFTYTVSIANPDFKDIVVLGALIQIAGVDEAPAYKKWLHMPTTATTCKITTVPQLAVDYSQAQNYYNTWFTATFKNDVRVVAKAAELHEKLVAELKSFIPDGDFITQCLFQPFPRLFGQHSAAAGGNVMGVERQPENGLLWLANAQVRTQEQERFAYNLIRNWVHDVKQFAATIDSNLPWVYLNYADKSQDPLASYGLDNVRKMKDVAAKYDPEQVFQILSPGGFKISSVSLPN</sequence>
<evidence type="ECO:0000256" key="1">
    <source>
        <dbReference type="ARBA" id="ARBA00005466"/>
    </source>
</evidence>
<dbReference type="EMBL" id="JAWRVG010000062">
    <property type="protein sequence ID" value="KAK4062461.1"/>
    <property type="molecule type" value="Genomic_DNA"/>
</dbReference>
<keyword evidence="4" id="KW-0560">Oxidoreductase</keyword>
<proteinExistence type="inferred from homology"/>
<feature type="domain" description="FAD-binding PCMH-type" evidence="5">
    <location>
        <begin position="41"/>
        <end position="217"/>
    </location>
</feature>
<evidence type="ECO:0000256" key="4">
    <source>
        <dbReference type="ARBA" id="ARBA00023002"/>
    </source>
</evidence>
<name>A0AAE1LWP3_9HYPO</name>
<dbReference type="PROSITE" id="PS51387">
    <property type="entry name" value="FAD_PCMH"/>
    <property type="match status" value="1"/>
</dbReference>
<dbReference type="GeneID" id="87924865"/>
<dbReference type="GO" id="GO:0016491">
    <property type="term" value="F:oxidoreductase activity"/>
    <property type="evidence" value="ECO:0007669"/>
    <property type="project" value="UniProtKB-KW"/>
</dbReference>
<gene>
    <name evidence="6" type="ORF">Triagg1_9947</name>
</gene>
<organism evidence="6 7">
    <name type="scientific">Trichoderma aggressivum f. europaeum</name>
    <dbReference type="NCBI Taxonomy" id="173218"/>
    <lineage>
        <taxon>Eukaryota</taxon>
        <taxon>Fungi</taxon>
        <taxon>Dikarya</taxon>
        <taxon>Ascomycota</taxon>
        <taxon>Pezizomycotina</taxon>
        <taxon>Sordariomycetes</taxon>
        <taxon>Hypocreomycetidae</taxon>
        <taxon>Hypocreales</taxon>
        <taxon>Hypocreaceae</taxon>
        <taxon>Trichoderma</taxon>
    </lineage>
</organism>
<dbReference type="InterPro" id="IPR006094">
    <property type="entry name" value="Oxid_FAD_bind_N"/>
</dbReference>
<evidence type="ECO:0000256" key="3">
    <source>
        <dbReference type="ARBA" id="ARBA00022827"/>
    </source>
</evidence>